<feature type="region of interest" description="Disordered" evidence="1">
    <location>
        <begin position="386"/>
        <end position="482"/>
    </location>
</feature>
<comment type="caution">
    <text evidence="3">The sequence shown here is derived from an EMBL/GenBank/DDBJ whole genome shotgun (WGS) entry which is preliminary data.</text>
</comment>
<dbReference type="EMBL" id="JAAAIP010000533">
    <property type="protein sequence ID" value="KAG0315513.1"/>
    <property type="molecule type" value="Genomic_DNA"/>
</dbReference>
<keyword evidence="2" id="KW-1133">Transmembrane helix</keyword>
<feature type="transmembrane region" description="Helical" evidence="2">
    <location>
        <begin position="20"/>
        <end position="39"/>
    </location>
</feature>
<evidence type="ECO:0000256" key="2">
    <source>
        <dbReference type="SAM" id="Phobius"/>
    </source>
</evidence>
<name>A0A9P6RBS7_9FUNG</name>
<accession>A0A9P6RBS7</accession>
<proteinExistence type="predicted"/>
<feature type="transmembrane region" description="Helical" evidence="2">
    <location>
        <begin position="213"/>
        <end position="236"/>
    </location>
</feature>
<feature type="compositionally biased region" description="Low complexity" evidence="1">
    <location>
        <begin position="393"/>
        <end position="408"/>
    </location>
</feature>
<keyword evidence="2" id="KW-0812">Transmembrane</keyword>
<dbReference type="AlphaFoldDB" id="A0A9P6RBS7"/>
<protein>
    <submittedName>
        <fullName evidence="3">Uncharacterized protein</fullName>
    </submittedName>
</protein>
<evidence type="ECO:0000313" key="3">
    <source>
        <dbReference type="EMBL" id="KAG0315513.1"/>
    </source>
</evidence>
<dbReference type="Pfam" id="PF14494">
    <property type="entry name" value="DUF4436"/>
    <property type="match status" value="1"/>
</dbReference>
<dbReference type="Proteomes" id="UP000738325">
    <property type="component" value="Unassembled WGS sequence"/>
</dbReference>
<keyword evidence="4" id="KW-1185">Reference proteome</keyword>
<evidence type="ECO:0000313" key="4">
    <source>
        <dbReference type="Proteomes" id="UP000738325"/>
    </source>
</evidence>
<gene>
    <name evidence="3" type="ORF">BGZ99_007417</name>
</gene>
<keyword evidence="2" id="KW-0472">Membrane</keyword>
<reference evidence="3" key="1">
    <citation type="journal article" date="2020" name="Fungal Divers.">
        <title>Resolving the Mortierellaceae phylogeny through synthesis of multi-gene phylogenetics and phylogenomics.</title>
        <authorList>
            <person name="Vandepol N."/>
            <person name="Liber J."/>
            <person name="Desiro A."/>
            <person name="Na H."/>
            <person name="Kennedy M."/>
            <person name="Barry K."/>
            <person name="Grigoriev I.V."/>
            <person name="Miller A.N."/>
            <person name="O'Donnell K."/>
            <person name="Stajich J.E."/>
            <person name="Bonito G."/>
        </authorList>
    </citation>
    <scope>NUCLEOTIDE SEQUENCE</scope>
    <source>
        <strain evidence="3">REB-010B</strain>
    </source>
</reference>
<organism evidence="3 4">
    <name type="scientific">Dissophora globulifera</name>
    <dbReference type="NCBI Taxonomy" id="979702"/>
    <lineage>
        <taxon>Eukaryota</taxon>
        <taxon>Fungi</taxon>
        <taxon>Fungi incertae sedis</taxon>
        <taxon>Mucoromycota</taxon>
        <taxon>Mortierellomycotina</taxon>
        <taxon>Mortierellomycetes</taxon>
        <taxon>Mortierellales</taxon>
        <taxon>Mortierellaceae</taxon>
        <taxon>Dissophora</taxon>
    </lineage>
</organism>
<feature type="compositionally biased region" description="Basic and acidic residues" evidence="1">
    <location>
        <begin position="410"/>
        <end position="420"/>
    </location>
</feature>
<feature type="transmembrane region" description="Helical" evidence="2">
    <location>
        <begin position="98"/>
        <end position="121"/>
    </location>
</feature>
<evidence type="ECO:0000256" key="1">
    <source>
        <dbReference type="SAM" id="MobiDB-lite"/>
    </source>
</evidence>
<sequence length="482" mass="54895">MSLFYRQTGQLRTWARRTLWCIVVIGSLCAIVIPIFSIYRKEGDNARSVVEVEPQGVSHTGDYIHVVGSVASVDFEDKNFRVHFEFTPHGTLAGDDGVLSAAIAVSLFYTTLTFPEAQIMYGTAIHRPMRSVDVTMPYMQGATIDYPFDAYKSYFEILANKEKEQLHKIPVSLTFLGMLQSVEFIPTVRLSNDDLYKISIEIFTRRSPTTIGFSLFIVMIMWALSIAIGIIAIQVIRKYRVTDEHVLTLGITTLFALPALRETQPGIPAIGCAADVLGFYWYAGEGFEFSILHVEKPDTKTLASAPFLRNMAIIAISSIMILMASALRWKEPSIDKEIELVHKQHDFQSKLISEMAIPMPFPITGGPFYDYQVKKKRMPFMMSHHRLPRSENKSNQSSSPSLGSPMYSEAGHEYRHDSRDSYFYTEDSEHPMNLHQKQHQQEQEQQEQQGKDEEYGGQQQQRQKRRYPSQQGGQQGLHSIQR</sequence>
<dbReference type="OrthoDB" id="2117972at2759"/>
<dbReference type="InterPro" id="IPR027948">
    <property type="entry name" value="DUF4436"/>
</dbReference>